<evidence type="ECO:0000313" key="4">
    <source>
        <dbReference type="EMBL" id="KAK8844344.1"/>
    </source>
</evidence>
<dbReference type="PANTHER" id="PTHR43278:SF4">
    <property type="entry name" value="NAD(P)H-DEPENDENT FMN-CONTAINING OXIDOREDUCTASE YWQN-RELATED"/>
    <property type="match status" value="1"/>
</dbReference>
<name>A0ABR2HD41_9EUKA</name>
<organism evidence="4 5">
    <name type="scientific">Tritrichomonas musculus</name>
    <dbReference type="NCBI Taxonomy" id="1915356"/>
    <lineage>
        <taxon>Eukaryota</taxon>
        <taxon>Metamonada</taxon>
        <taxon>Parabasalia</taxon>
        <taxon>Tritrichomonadida</taxon>
        <taxon>Tritrichomonadidae</taxon>
        <taxon>Tritrichomonas</taxon>
    </lineage>
</organism>
<protein>
    <recommendedName>
        <fullName evidence="3">NADPH-dependent FMN reductase-like domain-containing protein</fullName>
    </recommendedName>
</protein>
<dbReference type="Pfam" id="PF03358">
    <property type="entry name" value="FMN_red"/>
    <property type="match status" value="1"/>
</dbReference>
<sequence>MSVILVNGSARHHGCTYTSLNEVVKSLYENGIQAQIYQLGKKPIAGCCGCQQCAKTGFCE</sequence>
<dbReference type="Proteomes" id="UP001470230">
    <property type="component" value="Unassembled WGS sequence"/>
</dbReference>
<dbReference type="InterPro" id="IPR029039">
    <property type="entry name" value="Flavoprotein-like_sf"/>
</dbReference>
<keyword evidence="2" id="KW-0288">FMN</keyword>
<dbReference type="PANTHER" id="PTHR43278">
    <property type="entry name" value="NAD(P)H-DEPENDENT FMN-CONTAINING OXIDOREDUCTASE YWQN-RELATED"/>
    <property type="match status" value="1"/>
</dbReference>
<proteinExistence type="predicted"/>
<dbReference type="InterPro" id="IPR005025">
    <property type="entry name" value="FMN_Rdtase-like_dom"/>
</dbReference>
<gene>
    <name evidence="4" type="ORF">M9Y10_024558</name>
</gene>
<dbReference type="SUPFAM" id="SSF52218">
    <property type="entry name" value="Flavoproteins"/>
    <property type="match status" value="1"/>
</dbReference>
<dbReference type="EMBL" id="JAPFFF010000033">
    <property type="protein sequence ID" value="KAK8844344.1"/>
    <property type="molecule type" value="Genomic_DNA"/>
</dbReference>
<accession>A0ABR2HD41</accession>
<evidence type="ECO:0000256" key="1">
    <source>
        <dbReference type="ARBA" id="ARBA00022630"/>
    </source>
</evidence>
<dbReference type="Gene3D" id="3.40.50.360">
    <property type="match status" value="1"/>
</dbReference>
<evidence type="ECO:0000313" key="5">
    <source>
        <dbReference type="Proteomes" id="UP001470230"/>
    </source>
</evidence>
<evidence type="ECO:0000256" key="2">
    <source>
        <dbReference type="ARBA" id="ARBA00022643"/>
    </source>
</evidence>
<feature type="domain" description="NADPH-dependent FMN reductase-like" evidence="3">
    <location>
        <begin position="1"/>
        <end position="54"/>
    </location>
</feature>
<evidence type="ECO:0000259" key="3">
    <source>
        <dbReference type="Pfam" id="PF03358"/>
    </source>
</evidence>
<keyword evidence="5" id="KW-1185">Reference proteome</keyword>
<dbReference type="InterPro" id="IPR051796">
    <property type="entry name" value="ISF_SsuE-like"/>
</dbReference>
<keyword evidence="1" id="KW-0285">Flavoprotein</keyword>
<comment type="caution">
    <text evidence="4">The sequence shown here is derived from an EMBL/GenBank/DDBJ whole genome shotgun (WGS) entry which is preliminary data.</text>
</comment>
<reference evidence="4 5" key="1">
    <citation type="submission" date="2024-04" db="EMBL/GenBank/DDBJ databases">
        <title>Tritrichomonas musculus Genome.</title>
        <authorList>
            <person name="Alves-Ferreira E."/>
            <person name="Grigg M."/>
            <person name="Lorenzi H."/>
            <person name="Galac M."/>
        </authorList>
    </citation>
    <scope>NUCLEOTIDE SEQUENCE [LARGE SCALE GENOMIC DNA]</scope>
    <source>
        <strain evidence="4 5">EAF2021</strain>
    </source>
</reference>